<gene>
    <name evidence="1" type="ORF">OIPHN260_51990</name>
</gene>
<dbReference type="Proteomes" id="UP000595858">
    <property type="component" value="Plasmid pN260-2"/>
</dbReference>
<name>A0AAU9BZC5_9ENTR</name>
<geneLocation type="plasmid" evidence="1 2">
    <name>pN260-2</name>
</geneLocation>
<keyword evidence="1" id="KW-0614">Plasmid</keyword>
<dbReference type="AlphaFoldDB" id="A0AAU9BZC5"/>
<accession>A0AAU9BZC5</accession>
<organism evidence="1 2">
    <name type="scientific">Enterobacter roggenkampii</name>
    <dbReference type="NCBI Taxonomy" id="1812935"/>
    <lineage>
        <taxon>Bacteria</taxon>
        <taxon>Pseudomonadati</taxon>
        <taxon>Pseudomonadota</taxon>
        <taxon>Gammaproteobacteria</taxon>
        <taxon>Enterobacterales</taxon>
        <taxon>Enterobacteriaceae</taxon>
        <taxon>Enterobacter</taxon>
        <taxon>Enterobacter cloacae complex</taxon>
    </lineage>
</organism>
<reference evidence="1" key="1">
    <citation type="journal article" date="2020" name="J Glob Antimicrob Resist">
        <title>Genomic characterization of clinical Enterobacter roggenkampii co-harboring blaIMP-1- and blaGES-5-encoding IncP6 and mcr-9-encoding IncHI2 plasmids isolated in Japan.</title>
        <authorList>
            <person name="Umeda K."/>
            <person name="Nakamura H."/>
            <person name="Fukuda A."/>
            <person name="Matsumoto Y."/>
            <person name="Motooka D."/>
            <person name="Nakamura S."/>
            <person name="Yasui Y."/>
            <person name="Yoshida H."/>
            <person name="Kawahara R."/>
        </authorList>
    </citation>
    <scope>NUCLEOTIDE SEQUENCE</scope>
    <source>
        <strain evidence="1">OIPH-N260</strain>
    </source>
</reference>
<evidence type="ECO:0000313" key="1">
    <source>
        <dbReference type="EMBL" id="BCL45696.1"/>
    </source>
</evidence>
<sequence length="71" mass="7814">MESLPAICRKFKSVIKDAHASTNPKQIINNVRKTKLATDVTGIHVLAPVLRSANKELEAIKSLTRFRVASS</sequence>
<dbReference type="EMBL" id="AP023449">
    <property type="protein sequence ID" value="BCL45696.1"/>
    <property type="molecule type" value="Genomic_DNA"/>
</dbReference>
<protein>
    <submittedName>
        <fullName evidence="1">Uncharacterized protein</fullName>
    </submittedName>
</protein>
<proteinExistence type="predicted"/>
<evidence type="ECO:0000313" key="2">
    <source>
        <dbReference type="Proteomes" id="UP000595858"/>
    </source>
</evidence>